<sequence length="625" mass="71952">MSSHLKLELLHKTLLNCNFIKYAAYRASSKLRIIQKLLFMDKVQLKVIANVFGRHHLQQMENSVTLNKNELESIVSDIYFVLKKEAGFEITNSLFYQLVIDILLSIYDRKEKNVISVLSCKIFFVIICQDKPRDKYHYLFQQIADHNNCVSRKRLHTLLKNLVSVIEFIGEGHSFGTGLIAGTIESCFEANNGVLGVTESSFIIWLMQDPQLLVWLSTLYRIQISETVSHDAKCATCKMYPIIGMRYHCLRCLSYDVCQICFFAGMSNKRHKLKHPVQEYCYPMTTSQSTKAFLLTLRNILYKKNSKIQYLPALEVRVNHDDSLDSTSGGYTSETQKICHKELQRIILHLEKASKQLISQIQILCDSFDRNHENDGQNELEKCIRRHTIQIENQIRLLHLLHTHLLSSKYFRTQPLIASTPVVQMNNENHNWEEVGLQALTPIRVMHSPTSLSTLNSKPGKMLMWDNYDFGKNDVRISWEEMRSETNHQSHVSSFVNEETKPDAEKNITNPDDGPQGENLSTLLAARNLFQDSESFSRRGYTWLRDSVDVPNSEEGVESTIGNLRDDMKEILNKLHELSMGLSDKDNEKLLGDSCKKLDREIEAAQKVDSLLRELITGIEKLIES</sequence>
<evidence type="ECO:0000256" key="5">
    <source>
        <dbReference type="ARBA" id="ARBA00022771"/>
    </source>
</evidence>
<dbReference type="Gene3D" id="1.10.238.10">
    <property type="entry name" value="EF-hand"/>
    <property type="match status" value="2"/>
</dbReference>
<evidence type="ECO:0000256" key="7">
    <source>
        <dbReference type="ARBA" id="ARBA00022837"/>
    </source>
</evidence>
<dbReference type="SUPFAM" id="SSF47473">
    <property type="entry name" value="EF-hand"/>
    <property type="match status" value="2"/>
</dbReference>
<feature type="region of interest" description="Disordered" evidence="10">
    <location>
        <begin position="488"/>
        <end position="518"/>
    </location>
</feature>
<keyword evidence="7" id="KW-0106">Calcium</keyword>
<dbReference type="Gene3D" id="3.30.60.90">
    <property type="match status" value="1"/>
</dbReference>
<dbReference type="PANTHER" id="PTHR12268:SF14">
    <property type="entry name" value="DYSTROPHIN-1"/>
    <property type="match status" value="1"/>
</dbReference>
<dbReference type="InterPro" id="IPR011992">
    <property type="entry name" value="EF-hand-dom_pair"/>
</dbReference>
<dbReference type="PROSITE" id="PS01357">
    <property type="entry name" value="ZF_ZZ_1"/>
    <property type="match status" value="1"/>
</dbReference>
<dbReference type="Pfam" id="PF09068">
    <property type="entry name" value="EF-hand_2"/>
    <property type="match status" value="1"/>
</dbReference>
<accession>A0ABR1AF95</accession>
<dbReference type="InterPro" id="IPR015154">
    <property type="entry name" value="EF-hand_dom_typ2"/>
</dbReference>
<evidence type="ECO:0000313" key="13">
    <source>
        <dbReference type="Proteomes" id="UP001359485"/>
    </source>
</evidence>
<dbReference type="SUPFAM" id="SSF57850">
    <property type="entry name" value="RING/U-box"/>
    <property type="match status" value="1"/>
</dbReference>
<dbReference type="InterPro" id="IPR015153">
    <property type="entry name" value="EF-hand_dom_typ1"/>
</dbReference>
<evidence type="ECO:0000256" key="9">
    <source>
        <dbReference type="PROSITE-ProRule" id="PRU00228"/>
    </source>
</evidence>
<evidence type="ECO:0000256" key="10">
    <source>
        <dbReference type="SAM" id="MobiDB-lite"/>
    </source>
</evidence>
<gene>
    <name evidence="12" type="ORF">RUM44_005543</name>
</gene>
<keyword evidence="5 9" id="KW-0863">Zinc-finger</keyword>
<dbReference type="EMBL" id="JAWJWF010000052">
    <property type="protein sequence ID" value="KAK6617212.1"/>
    <property type="molecule type" value="Genomic_DNA"/>
</dbReference>
<evidence type="ECO:0000256" key="8">
    <source>
        <dbReference type="ARBA" id="ARBA00023212"/>
    </source>
</evidence>
<keyword evidence="13" id="KW-1185">Reference proteome</keyword>
<comment type="subcellular location">
    <subcellularLocation>
        <location evidence="2">Cell membrane</location>
        <location evidence="2">Sarcolemma</location>
        <topology evidence="2">Peripheral membrane protein</topology>
        <orientation evidence="2">Cytoplasmic side</orientation>
    </subcellularLocation>
    <subcellularLocation>
        <location evidence="1">Cytoplasm</location>
        <location evidence="1">Cytoskeleton</location>
    </subcellularLocation>
</comment>
<organism evidence="12 13">
    <name type="scientific">Polyplax serrata</name>
    <name type="common">Common mouse louse</name>
    <dbReference type="NCBI Taxonomy" id="468196"/>
    <lineage>
        <taxon>Eukaryota</taxon>
        <taxon>Metazoa</taxon>
        <taxon>Ecdysozoa</taxon>
        <taxon>Arthropoda</taxon>
        <taxon>Hexapoda</taxon>
        <taxon>Insecta</taxon>
        <taxon>Pterygota</taxon>
        <taxon>Neoptera</taxon>
        <taxon>Paraneoptera</taxon>
        <taxon>Psocodea</taxon>
        <taxon>Troctomorpha</taxon>
        <taxon>Phthiraptera</taxon>
        <taxon>Anoplura</taxon>
        <taxon>Polyplacidae</taxon>
        <taxon>Polyplax</taxon>
    </lineage>
</organism>
<reference evidence="12 13" key="1">
    <citation type="submission" date="2023-09" db="EMBL/GenBank/DDBJ databases">
        <title>Genomes of two closely related lineages of the louse Polyplax serrata with different host specificities.</title>
        <authorList>
            <person name="Martinu J."/>
            <person name="Tarabai H."/>
            <person name="Stefka J."/>
            <person name="Hypsa V."/>
        </authorList>
    </citation>
    <scope>NUCLEOTIDE SEQUENCE [LARGE SCALE GENOMIC DNA]</scope>
    <source>
        <strain evidence="12">98ZLc_SE</strain>
    </source>
</reference>
<name>A0ABR1AF95_POLSC</name>
<dbReference type="PANTHER" id="PTHR12268">
    <property type="entry name" value="E3 UBIQUITIN-PROTEIN LIGASE KCMF1"/>
    <property type="match status" value="1"/>
</dbReference>
<dbReference type="Pfam" id="PF00569">
    <property type="entry name" value="ZZ"/>
    <property type="match status" value="1"/>
</dbReference>
<dbReference type="SMART" id="SM00291">
    <property type="entry name" value="ZnF_ZZ"/>
    <property type="match status" value="1"/>
</dbReference>
<dbReference type="Proteomes" id="UP001359485">
    <property type="component" value="Unassembled WGS sequence"/>
</dbReference>
<dbReference type="InterPro" id="IPR043145">
    <property type="entry name" value="Znf_ZZ_sf"/>
</dbReference>
<dbReference type="Pfam" id="PF09069">
    <property type="entry name" value="EF-hand_3"/>
    <property type="match status" value="1"/>
</dbReference>
<keyword evidence="4" id="KW-0479">Metal-binding</keyword>
<evidence type="ECO:0000256" key="6">
    <source>
        <dbReference type="ARBA" id="ARBA00022833"/>
    </source>
</evidence>
<evidence type="ECO:0000313" key="12">
    <source>
        <dbReference type="EMBL" id="KAK6617212.1"/>
    </source>
</evidence>
<keyword evidence="8" id="KW-0206">Cytoskeleton</keyword>
<proteinExistence type="predicted"/>
<feature type="domain" description="ZZ-type" evidence="11">
    <location>
        <begin position="229"/>
        <end position="285"/>
    </location>
</feature>
<evidence type="ECO:0000256" key="4">
    <source>
        <dbReference type="ARBA" id="ARBA00022723"/>
    </source>
</evidence>
<evidence type="ECO:0000256" key="1">
    <source>
        <dbReference type="ARBA" id="ARBA00004245"/>
    </source>
</evidence>
<dbReference type="PROSITE" id="PS50135">
    <property type="entry name" value="ZF_ZZ_2"/>
    <property type="match status" value="1"/>
</dbReference>
<evidence type="ECO:0000256" key="2">
    <source>
        <dbReference type="ARBA" id="ARBA00004278"/>
    </source>
</evidence>
<keyword evidence="6" id="KW-0862">Zinc</keyword>
<dbReference type="InterPro" id="IPR000433">
    <property type="entry name" value="Znf_ZZ"/>
</dbReference>
<evidence type="ECO:0000256" key="3">
    <source>
        <dbReference type="ARBA" id="ARBA00022490"/>
    </source>
</evidence>
<keyword evidence="3" id="KW-0963">Cytoplasm</keyword>
<evidence type="ECO:0000259" key="11">
    <source>
        <dbReference type="PROSITE" id="PS50135"/>
    </source>
</evidence>
<comment type="caution">
    <text evidence="12">The sequence shown here is derived from an EMBL/GenBank/DDBJ whole genome shotgun (WGS) entry which is preliminary data.</text>
</comment>
<protein>
    <recommendedName>
        <fullName evidence="11">ZZ-type domain-containing protein</fullName>
    </recommendedName>
</protein>
<dbReference type="InterPro" id="IPR050774">
    <property type="entry name" value="KCMF1/Dystrophin"/>
</dbReference>